<dbReference type="EMBL" id="JH692061">
    <property type="protein sequence ID" value="EIP90234.1"/>
    <property type="molecule type" value="Genomic_DNA"/>
</dbReference>
<accession>A0ABN0GE38</accession>
<keyword evidence="2" id="KW-1185">Reference proteome</keyword>
<organism evidence="1 2">
    <name type="scientific">Burkholderia humptydooensis MSMB43</name>
    <dbReference type="NCBI Taxonomy" id="441157"/>
    <lineage>
        <taxon>Bacteria</taxon>
        <taxon>Pseudomonadati</taxon>
        <taxon>Pseudomonadota</taxon>
        <taxon>Betaproteobacteria</taxon>
        <taxon>Burkholderiales</taxon>
        <taxon>Burkholderiaceae</taxon>
        <taxon>Burkholderia</taxon>
        <taxon>pseudomallei group</taxon>
    </lineage>
</organism>
<dbReference type="Proteomes" id="UP000004682">
    <property type="component" value="Unassembled WGS sequence"/>
</dbReference>
<gene>
    <name evidence="1" type="ORF">A33K_13824</name>
</gene>
<proteinExistence type="predicted"/>
<evidence type="ECO:0000313" key="1">
    <source>
        <dbReference type="EMBL" id="EIP90234.1"/>
    </source>
</evidence>
<sequence length="51" mass="5671">MRGSVRRIHISSIRYSRSFVAAPVARKPRMCPPAFGARFAVFPLPDGVKRG</sequence>
<evidence type="ECO:0000313" key="2">
    <source>
        <dbReference type="Proteomes" id="UP000004682"/>
    </source>
</evidence>
<protein>
    <submittedName>
        <fullName evidence="1">Uncharacterized protein</fullName>
    </submittedName>
</protein>
<name>A0ABN0GE38_9BURK</name>
<reference evidence="2" key="1">
    <citation type="journal article" date="2012" name="J. Bacteriol.">
        <title>Revised Genome Sequence of Burkholderia thailandensis MSMB43 with Improved Annotation.</title>
        <authorList>
            <person name="Zhuo Y."/>
            <person name="Liu L."/>
            <person name="Wang Q."/>
            <person name="Liu X."/>
            <person name="Ren B."/>
            <person name="Liu M."/>
            <person name="Ni P."/>
            <person name="Cheng Y.Q."/>
            <person name="Zhang L."/>
        </authorList>
    </citation>
    <scope>NUCLEOTIDE SEQUENCE [LARGE SCALE GENOMIC DNA]</scope>
    <source>
        <strain evidence="2">MSMB43</strain>
    </source>
</reference>